<feature type="compositionally biased region" description="Polar residues" evidence="1">
    <location>
        <begin position="26"/>
        <end position="41"/>
    </location>
</feature>
<evidence type="ECO:0000256" key="2">
    <source>
        <dbReference type="SAM" id="Phobius"/>
    </source>
</evidence>
<feature type="transmembrane region" description="Helical" evidence="2">
    <location>
        <begin position="164"/>
        <end position="185"/>
    </location>
</feature>
<sequence>MNNYDSDDESFSDELSPTDGYFNPRDSAQNTHIEIPSSSSTKADEARQYGQEFAASTPLSRGRRTVDSHTLSETSPLLDVGPPPPAYSAAIASPYPMSSSLRTEDESFVPLANYGSTNETTPLNTRRAPESMAEPVEIEDGQPERRRWGRRGRSWLPDQMRRKILHTLIASIGIVLIVLILVLVFTSNWSNRNDVDTPGTTLPTIPDRGEEDLPPRCAYKAEAQERLFTFSAPEAFSFQEFIDNDGSIPGGVEGVIRVVPGAPTQTHNLEVRLFFRTSDHYTVKHVRYAVTDTSLSIRTPEIAQTKKSSSGKPCLGISATISVAPGVELENLQINSANFNLNVFAGLDTTILNTTDITLVRGSLSSFNLESRNTIIDLVSGDVKGVFALRDLLSISTKSGTVDASVEPKNASEIYPAPAESIFRSDSGSITVAFPTSKFTSTSLREGPIPGLWYSGTVPDRDFRTRATSSSGDIRGIFLHGSSTTLRTSSGSIKASIHPLHAPSEKTTIDTASHSGDTAIDVSAPLFDSDVPMRHLSSSHYTESGKIQLEYPQVWEGDLRGVKGTGHVSLAGRQLEIITETWRRIHAKKGHGQSDLGFHSETGDIQVIVGDM</sequence>
<evidence type="ECO:0000313" key="3">
    <source>
        <dbReference type="EMBL" id="KAF2237228.1"/>
    </source>
</evidence>
<feature type="region of interest" description="Disordered" evidence="1">
    <location>
        <begin position="1"/>
        <end position="83"/>
    </location>
</feature>
<evidence type="ECO:0000313" key="4">
    <source>
        <dbReference type="Proteomes" id="UP000800092"/>
    </source>
</evidence>
<keyword evidence="2" id="KW-0812">Transmembrane</keyword>
<evidence type="ECO:0000256" key="1">
    <source>
        <dbReference type="SAM" id="MobiDB-lite"/>
    </source>
</evidence>
<reference evidence="3" key="1">
    <citation type="journal article" date="2020" name="Stud. Mycol.">
        <title>101 Dothideomycetes genomes: a test case for predicting lifestyles and emergence of pathogens.</title>
        <authorList>
            <person name="Haridas S."/>
            <person name="Albert R."/>
            <person name="Binder M."/>
            <person name="Bloem J."/>
            <person name="Labutti K."/>
            <person name="Salamov A."/>
            <person name="Andreopoulos B."/>
            <person name="Baker S."/>
            <person name="Barry K."/>
            <person name="Bills G."/>
            <person name="Bluhm B."/>
            <person name="Cannon C."/>
            <person name="Castanera R."/>
            <person name="Culley D."/>
            <person name="Daum C."/>
            <person name="Ezra D."/>
            <person name="Gonzalez J."/>
            <person name="Henrissat B."/>
            <person name="Kuo A."/>
            <person name="Liang C."/>
            <person name="Lipzen A."/>
            <person name="Lutzoni F."/>
            <person name="Magnuson J."/>
            <person name="Mondo S."/>
            <person name="Nolan M."/>
            <person name="Ohm R."/>
            <person name="Pangilinan J."/>
            <person name="Park H.-J."/>
            <person name="Ramirez L."/>
            <person name="Alfaro M."/>
            <person name="Sun H."/>
            <person name="Tritt A."/>
            <person name="Yoshinaga Y."/>
            <person name="Zwiers L.-H."/>
            <person name="Turgeon B."/>
            <person name="Goodwin S."/>
            <person name="Spatafora J."/>
            <person name="Crous P."/>
            <person name="Grigoriev I."/>
        </authorList>
    </citation>
    <scope>NUCLEOTIDE SEQUENCE</scope>
    <source>
        <strain evidence="3">Tuck. ex Michener</strain>
    </source>
</reference>
<organism evidence="3 4">
    <name type="scientific">Viridothelium virens</name>
    <name type="common">Speckled blister lichen</name>
    <name type="synonym">Trypethelium virens</name>
    <dbReference type="NCBI Taxonomy" id="1048519"/>
    <lineage>
        <taxon>Eukaryota</taxon>
        <taxon>Fungi</taxon>
        <taxon>Dikarya</taxon>
        <taxon>Ascomycota</taxon>
        <taxon>Pezizomycotina</taxon>
        <taxon>Dothideomycetes</taxon>
        <taxon>Dothideomycetes incertae sedis</taxon>
        <taxon>Trypetheliales</taxon>
        <taxon>Trypetheliaceae</taxon>
        <taxon>Viridothelium</taxon>
    </lineage>
</organism>
<proteinExistence type="predicted"/>
<dbReference type="EMBL" id="ML991781">
    <property type="protein sequence ID" value="KAF2237228.1"/>
    <property type="molecule type" value="Genomic_DNA"/>
</dbReference>
<keyword evidence="2" id="KW-0472">Membrane</keyword>
<accession>A0A6A6HHB2</accession>
<protein>
    <submittedName>
        <fullName evidence="3">Uncharacterized protein</fullName>
    </submittedName>
</protein>
<feature type="compositionally biased region" description="Polar residues" evidence="1">
    <location>
        <begin position="114"/>
        <end position="124"/>
    </location>
</feature>
<dbReference type="OrthoDB" id="3539644at2759"/>
<dbReference type="Proteomes" id="UP000800092">
    <property type="component" value="Unassembled WGS sequence"/>
</dbReference>
<gene>
    <name evidence="3" type="ORF">EV356DRAFT_530336</name>
</gene>
<feature type="region of interest" description="Disordered" evidence="1">
    <location>
        <begin position="112"/>
        <end position="145"/>
    </location>
</feature>
<keyword evidence="4" id="KW-1185">Reference proteome</keyword>
<feature type="compositionally biased region" description="Acidic residues" evidence="1">
    <location>
        <begin position="1"/>
        <end position="12"/>
    </location>
</feature>
<name>A0A6A6HHB2_VIRVR</name>
<keyword evidence="2" id="KW-1133">Transmembrane helix</keyword>
<dbReference type="AlphaFoldDB" id="A0A6A6HHB2"/>